<dbReference type="InterPro" id="IPR000921">
    <property type="entry name" value="Histamine_H1_rcpt"/>
</dbReference>
<evidence type="ECO:0000256" key="3">
    <source>
        <dbReference type="ARBA" id="ARBA00022475"/>
    </source>
</evidence>
<evidence type="ECO:0000256" key="6">
    <source>
        <dbReference type="ARBA" id="ARBA00022989"/>
    </source>
</evidence>
<feature type="transmembrane region" description="Helical" evidence="16">
    <location>
        <begin position="35"/>
        <end position="52"/>
    </location>
</feature>
<dbReference type="InterPro" id="IPR017452">
    <property type="entry name" value="GPCR_Rhodpsn_7TM"/>
</dbReference>
<keyword evidence="7 14" id="KW-0297">G-protein coupled receptor</keyword>
<dbReference type="GO" id="GO:0004993">
    <property type="term" value="F:G protein-coupled serotonin receptor activity"/>
    <property type="evidence" value="ECO:0007669"/>
    <property type="project" value="TreeGrafter"/>
</dbReference>
<dbReference type="PRINTS" id="PR00237">
    <property type="entry name" value="GPCRRHODOPSN"/>
</dbReference>
<keyword evidence="5 14" id="KW-0812">Transmembrane</keyword>
<dbReference type="PRINTS" id="PR00530">
    <property type="entry name" value="HISTAMINEH1R"/>
</dbReference>
<evidence type="ECO:0000313" key="18">
    <source>
        <dbReference type="Ensembl" id="ENSLACP00000000854.1"/>
    </source>
</evidence>
<dbReference type="PANTHER" id="PTHR24247">
    <property type="entry name" value="5-HYDROXYTRYPTAMINE RECEPTOR"/>
    <property type="match status" value="1"/>
</dbReference>
<keyword evidence="6 16" id="KW-1133">Transmembrane helix</keyword>
<evidence type="ECO:0000259" key="17">
    <source>
        <dbReference type="PROSITE" id="PS50262"/>
    </source>
</evidence>
<feature type="region of interest" description="Disordered" evidence="15">
    <location>
        <begin position="203"/>
        <end position="239"/>
    </location>
</feature>
<dbReference type="GO" id="GO:0007187">
    <property type="term" value="P:G protein-coupled receptor signaling pathway, coupled to cyclic nucleotide second messenger"/>
    <property type="evidence" value="ECO:0007669"/>
    <property type="project" value="TreeGrafter"/>
</dbReference>
<dbReference type="EMBL" id="AFYH01273967">
    <property type="status" value="NOT_ANNOTATED_CDS"/>
    <property type="molecule type" value="Genomic_DNA"/>
</dbReference>
<reference evidence="18" key="3">
    <citation type="submission" date="2025-09" db="UniProtKB">
        <authorList>
            <consortium name="Ensembl"/>
        </authorList>
    </citation>
    <scope>IDENTIFICATION</scope>
</reference>
<evidence type="ECO:0000256" key="2">
    <source>
        <dbReference type="ARBA" id="ARBA00015317"/>
    </source>
</evidence>
<dbReference type="Pfam" id="PF00001">
    <property type="entry name" value="7tm_1"/>
    <property type="match status" value="1"/>
</dbReference>
<evidence type="ECO:0000256" key="7">
    <source>
        <dbReference type="ARBA" id="ARBA00023040"/>
    </source>
</evidence>
<dbReference type="PROSITE" id="PS00237">
    <property type="entry name" value="G_PROTEIN_RECEP_F1_1"/>
    <property type="match status" value="1"/>
</dbReference>
<accession>H2ZTY3</accession>
<dbReference type="eggNOG" id="KOG4220">
    <property type="taxonomic scope" value="Eukaryota"/>
</dbReference>
<dbReference type="Gene3D" id="1.20.1070.10">
    <property type="entry name" value="Rhodopsin 7-helix transmembrane proteins"/>
    <property type="match status" value="2"/>
</dbReference>
<dbReference type="InterPro" id="IPR000276">
    <property type="entry name" value="GPCR_Rhodpsn"/>
</dbReference>
<dbReference type="PANTHER" id="PTHR24247:SF223">
    <property type="entry name" value="HISTAMINE H1 RECEPTOR"/>
    <property type="match status" value="1"/>
</dbReference>
<evidence type="ECO:0000313" key="19">
    <source>
        <dbReference type="Proteomes" id="UP000008672"/>
    </source>
</evidence>
<feature type="region of interest" description="Disordered" evidence="15">
    <location>
        <begin position="266"/>
        <end position="302"/>
    </location>
</feature>
<evidence type="ECO:0000256" key="10">
    <source>
        <dbReference type="ARBA" id="ARBA00023170"/>
    </source>
</evidence>
<dbReference type="STRING" id="7897.ENSLACP00000000854"/>
<dbReference type="GO" id="GO:0045907">
    <property type="term" value="P:positive regulation of vasoconstriction"/>
    <property type="evidence" value="ECO:0007669"/>
    <property type="project" value="InterPro"/>
</dbReference>
<feature type="transmembrane region" description="Helical" evidence="16">
    <location>
        <begin position="72"/>
        <end position="93"/>
    </location>
</feature>
<dbReference type="GO" id="GO:0045202">
    <property type="term" value="C:synapse"/>
    <property type="evidence" value="ECO:0007669"/>
    <property type="project" value="GOC"/>
</dbReference>
<feature type="transmembrane region" description="Helical" evidence="16">
    <location>
        <begin position="6"/>
        <end position="23"/>
    </location>
</feature>
<dbReference type="GeneTree" id="ENSGT00940000160690"/>
<evidence type="ECO:0000256" key="11">
    <source>
        <dbReference type="ARBA" id="ARBA00023180"/>
    </source>
</evidence>
<keyword evidence="19" id="KW-1185">Reference proteome</keyword>
<dbReference type="GO" id="GO:0004969">
    <property type="term" value="F:histamine receptor activity"/>
    <property type="evidence" value="ECO:0007669"/>
    <property type="project" value="InterPro"/>
</dbReference>
<reference evidence="19" key="1">
    <citation type="submission" date="2011-08" db="EMBL/GenBank/DDBJ databases">
        <title>The draft genome of Latimeria chalumnae.</title>
        <authorList>
            <person name="Di Palma F."/>
            <person name="Alfoldi J."/>
            <person name="Johnson J."/>
            <person name="Berlin A."/>
            <person name="Gnerre S."/>
            <person name="Jaffe D."/>
            <person name="MacCallum I."/>
            <person name="Young S."/>
            <person name="Walker B.J."/>
            <person name="Lander E."/>
            <person name="Lindblad-Toh K."/>
        </authorList>
    </citation>
    <scope>NUCLEOTIDE SEQUENCE [LARGE SCALE GENOMIC DNA]</scope>
    <source>
        <strain evidence="19">Wild caught</strain>
    </source>
</reference>
<evidence type="ECO:0000256" key="1">
    <source>
        <dbReference type="ARBA" id="ARBA00004651"/>
    </source>
</evidence>
<feature type="transmembrane region" description="Helical" evidence="16">
    <location>
        <begin position="388"/>
        <end position="408"/>
    </location>
</feature>
<dbReference type="SUPFAM" id="SSF81321">
    <property type="entry name" value="Family A G protein-coupled receptor-like"/>
    <property type="match status" value="1"/>
</dbReference>
<dbReference type="Bgee" id="ENSLACG00000000768">
    <property type="expression patterns" value="Expressed in pectoral fin and 1 other cell type or tissue"/>
</dbReference>
<dbReference type="Proteomes" id="UP000008672">
    <property type="component" value="Unassembled WGS sequence"/>
</dbReference>
<dbReference type="GO" id="GO:0030425">
    <property type="term" value="C:dendrite"/>
    <property type="evidence" value="ECO:0007669"/>
    <property type="project" value="TreeGrafter"/>
</dbReference>
<protein>
    <recommendedName>
        <fullName evidence="2">Histamine H1 receptor</fullName>
    </recommendedName>
</protein>
<evidence type="ECO:0000256" key="9">
    <source>
        <dbReference type="ARBA" id="ARBA00023157"/>
    </source>
</evidence>
<sequence>VAVCVGAMALLTVIMNILVLWAIRIERALHTVGNLYIVSLSVADLIVGAIVMPLSIKDWYGFILAEKGLCQFWLITDYVASTASIFSLFILCVDRYRSVTQPLIYMKYRTKTRASLMICGSWMLSLAWMIPILAWDSKTMKDDCNQTKIKCNTGFHDCAPFKISAAVINFFIPSLIMLLFYIKIFLTVRKHCQKRRSFHCSPNYPQTKDGSASFQKCKTHPNREKPFKEPKRSPQPECTGIFHHLQGLNVQHTPNENVDFLREKQSLPDDGLDKQPDNADGSDDDDYSNNDNTRNMPVTKEDCNMRVKDSLSTVQNAHASGTEASDSIAYQNASSHNSRYELARPTADAVDNTGNNPLKRLWSQVRSYSKTRAQTSYLRKEIKAAKQLGCIMAAFMLCWIPYFVLFGIPDSTVPEMVKTLTIWLGYLNSTLNPFIYALCNENFRKTFKRIFKHLKK</sequence>
<evidence type="ECO:0000256" key="8">
    <source>
        <dbReference type="ARBA" id="ARBA00023136"/>
    </source>
</evidence>
<keyword evidence="10 14" id="KW-0675">Receptor</keyword>
<evidence type="ECO:0000256" key="5">
    <source>
        <dbReference type="ARBA" id="ARBA00022692"/>
    </source>
</evidence>
<gene>
    <name evidence="18" type="primary">HRH1</name>
</gene>
<proteinExistence type="inferred from homology"/>
<reference evidence="18" key="2">
    <citation type="submission" date="2025-08" db="UniProtKB">
        <authorList>
            <consortium name="Ensembl"/>
        </authorList>
    </citation>
    <scope>IDENTIFICATION</scope>
</reference>
<evidence type="ECO:0000256" key="15">
    <source>
        <dbReference type="SAM" id="MobiDB-lite"/>
    </source>
</evidence>
<feature type="compositionally biased region" description="Polar residues" evidence="15">
    <location>
        <begin position="203"/>
        <end position="216"/>
    </location>
</feature>
<keyword evidence="3" id="KW-1003">Cell membrane</keyword>
<dbReference type="HOGENOM" id="CLU_009579_11_2_1"/>
<dbReference type="GO" id="GO:0007268">
    <property type="term" value="P:chemical synaptic transmission"/>
    <property type="evidence" value="ECO:0007669"/>
    <property type="project" value="TreeGrafter"/>
</dbReference>
<dbReference type="PROSITE" id="PS50262">
    <property type="entry name" value="G_PROTEIN_RECEP_F1_2"/>
    <property type="match status" value="1"/>
</dbReference>
<organism evidence="18 19">
    <name type="scientific">Latimeria chalumnae</name>
    <name type="common">Coelacanth</name>
    <dbReference type="NCBI Taxonomy" id="7897"/>
    <lineage>
        <taxon>Eukaryota</taxon>
        <taxon>Metazoa</taxon>
        <taxon>Chordata</taxon>
        <taxon>Craniata</taxon>
        <taxon>Vertebrata</taxon>
        <taxon>Euteleostomi</taxon>
        <taxon>Coelacanthiformes</taxon>
        <taxon>Coelacanthidae</taxon>
        <taxon>Latimeria</taxon>
    </lineage>
</organism>
<dbReference type="AlphaFoldDB" id="H2ZTY3"/>
<dbReference type="OMA" id="TFEDKMC"/>
<dbReference type="InParanoid" id="H2ZTY3"/>
<feature type="transmembrane region" description="Helical" evidence="16">
    <location>
        <begin position="420"/>
        <end position="439"/>
    </location>
</feature>
<dbReference type="GO" id="GO:0005886">
    <property type="term" value="C:plasma membrane"/>
    <property type="evidence" value="ECO:0007669"/>
    <property type="project" value="UniProtKB-SubCell"/>
</dbReference>
<evidence type="ECO:0000256" key="12">
    <source>
        <dbReference type="ARBA" id="ARBA00023224"/>
    </source>
</evidence>
<keyword evidence="12 14" id="KW-0807">Transducer</keyword>
<comment type="similarity">
    <text evidence="14">Belongs to the G-protein coupled receptor 1 family.</text>
</comment>
<keyword evidence="11" id="KW-0325">Glycoprotein</keyword>
<evidence type="ECO:0000256" key="14">
    <source>
        <dbReference type="RuleBase" id="RU000688"/>
    </source>
</evidence>
<evidence type="ECO:0000256" key="4">
    <source>
        <dbReference type="ARBA" id="ARBA00022553"/>
    </source>
</evidence>
<keyword evidence="8 16" id="KW-0472">Membrane</keyword>
<comment type="function">
    <text evidence="13">G-protein-coupled receptor for histamine, a biogenic amine that functions as an immune modulator and a neurotransmitter. Through the H1 receptor, histamine mediates the contraction of smooth muscles and increases capillary permeability due to contraction of terminal venules. Also mediates neurotransmission in the central nervous system and thereby regulates circadian rhythms, emotional and locomotor activities as well as cognitive functions.</text>
</comment>
<evidence type="ECO:0000256" key="16">
    <source>
        <dbReference type="SAM" id="Phobius"/>
    </source>
</evidence>
<keyword evidence="9" id="KW-1015">Disulfide bond</keyword>
<dbReference type="SMART" id="SM01381">
    <property type="entry name" value="7TM_GPCR_Srsx"/>
    <property type="match status" value="1"/>
</dbReference>
<feature type="compositionally biased region" description="Basic and acidic residues" evidence="15">
    <location>
        <begin position="221"/>
        <end position="234"/>
    </location>
</feature>
<feature type="compositionally biased region" description="Basic and acidic residues" evidence="15">
    <location>
        <begin position="266"/>
        <end position="277"/>
    </location>
</feature>
<feature type="transmembrane region" description="Helical" evidence="16">
    <location>
        <begin position="114"/>
        <end position="135"/>
    </location>
</feature>
<keyword evidence="4" id="KW-0597">Phosphoprotein</keyword>
<dbReference type="GO" id="GO:0030594">
    <property type="term" value="F:neurotransmitter receptor activity"/>
    <property type="evidence" value="ECO:0007669"/>
    <property type="project" value="TreeGrafter"/>
</dbReference>
<evidence type="ECO:0000256" key="13">
    <source>
        <dbReference type="ARBA" id="ARBA00045624"/>
    </source>
</evidence>
<name>H2ZTY3_LATCH</name>
<comment type="subcellular location">
    <subcellularLocation>
        <location evidence="1">Cell membrane</location>
        <topology evidence="1">Multi-pass membrane protein</topology>
    </subcellularLocation>
</comment>
<feature type="domain" description="G-protein coupled receptors family 1 profile" evidence="17">
    <location>
        <begin position="15"/>
        <end position="436"/>
    </location>
</feature>
<dbReference type="GO" id="GO:0043114">
    <property type="term" value="P:regulation of vascular permeability"/>
    <property type="evidence" value="ECO:0007669"/>
    <property type="project" value="InterPro"/>
</dbReference>
<feature type="transmembrane region" description="Helical" evidence="16">
    <location>
        <begin position="163"/>
        <end position="186"/>
    </location>
</feature>
<dbReference type="Ensembl" id="ENSLACT00000000862.1">
    <property type="protein sequence ID" value="ENSLACP00000000854.1"/>
    <property type="gene ID" value="ENSLACG00000000768.1"/>
</dbReference>